<proteinExistence type="predicted"/>
<name>A0A2C9UAA5_MANES</name>
<gene>
    <name evidence="2" type="ORF">MANES_16G089700</name>
</gene>
<feature type="transmembrane region" description="Helical" evidence="1">
    <location>
        <begin position="14"/>
        <end position="32"/>
    </location>
</feature>
<sequence>MIRKNGLVKTGKTLILLPYWLPFNQSLIYYILRRLSIHS</sequence>
<dbReference type="AlphaFoldDB" id="A0A2C9UAA5"/>
<protein>
    <submittedName>
        <fullName evidence="2">Uncharacterized protein</fullName>
    </submittedName>
</protein>
<accession>A0A2C9UAA5</accession>
<evidence type="ECO:0000313" key="2">
    <source>
        <dbReference type="EMBL" id="OAY26969.1"/>
    </source>
</evidence>
<dbReference type="EMBL" id="CM004402">
    <property type="protein sequence ID" value="OAY26969.1"/>
    <property type="molecule type" value="Genomic_DNA"/>
</dbReference>
<reference evidence="2" key="1">
    <citation type="submission" date="2016-02" db="EMBL/GenBank/DDBJ databases">
        <title>WGS assembly of Manihot esculenta.</title>
        <authorList>
            <person name="Bredeson J.V."/>
            <person name="Prochnik S.E."/>
            <person name="Lyons J.B."/>
            <person name="Schmutz J."/>
            <person name="Grimwood J."/>
            <person name="Vrebalov J."/>
            <person name="Bart R.S."/>
            <person name="Amuge T."/>
            <person name="Ferguson M.E."/>
            <person name="Green R."/>
            <person name="Putnam N."/>
            <person name="Stites J."/>
            <person name="Rounsley S."/>
            <person name="Rokhsar D.S."/>
        </authorList>
    </citation>
    <scope>NUCLEOTIDE SEQUENCE [LARGE SCALE GENOMIC DNA]</scope>
    <source>
        <tissue evidence="2">Leaf</tissue>
    </source>
</reference>
<evidence type="ECO:0000256" key="1">
    <source>
        <dbReference type="SAM" id="Phobius"/>
    </source>
</evidence>
<keyword evidence="1" id="KW-1133">Transmembrane helix</keyword>
<keyword evidence="1" id="KW-0472">Membrane</keyword>
<keyword evidence="1" id="KW-0812">Transmembrane</keyword>
<organism evidence="2">
    <name type="scientific">Manihot esculenta</name>
    <name type="common">Cassava</name>
    <name type="synonym">Jatropha manihot</name>
    <dbReference type="NCBI Taxonomy" id="3983"/>
    <lineage>
        <taxon>Eukaryota</taxon>
        <taxon>Viridiplantae</taxon>
        <taxon>Streptophyta</taxon>
        <taxon>Embryophyta</taxon>
        <taxon>Tracheophyta</taxon>
        <taxon>Spermatophyta</taxon>
        <taxon>Magnoliopsida</taxon>
        <taxon>eudicotyledons</taxon>
        <taxon>Gunneridae</taxon>
        <taxon>Pentapetalae</taxon>
        <taxon>rosids</taxon>
        <taxon>fabids</taxon>
        <taxon>Malpighiales</taxon>
        <taxon>Euphorbiaceae</taxon>
        <taxon>Crotonoideae</taxon>
        <taxon>Manihoteae</taxon>
        <taxon>Manihot</taxon>
    </lineage>
</organism>